<dbReference type="Proteomes" id="UP000616779">
    <property type="component" value="Unassembled WGS sequence"/>
</dbReference>
<dbReference type="PROSITE" id="PS00041">
    <property type="entry name" value="HTH_ARAC_FAMILY_1"/>
    <property type="match status" value="1"/>
</dbReference>
<keyword evidence="3" id="KW-0804">Transcription</keyword>
<feature type="domain" description="HTH araC/xylS-type" evidence="5">
    <location>
        <begin position="706"/>
        <end position="805"/>
    </location>
</feature>
<reference evidence="6 7" key="1">
    <citation type="submission" date="2019-10" db="EMBL/GenBank/DDBJ databases">
        <title>Description of Paenibacillus terrestris sp. nov.</title>
        <authorList>
            <person name="Carlier A."/>
            <person name="Qi S."/>
        </authorList>
    </citation>
    <scope>NUCLEOTIDE SEQUENCE [LARGE SCALE GENOMIC DNA]</scope>
    <source>
        <strain evidence="6 7">LMG 31458</strain>
    </source>
</reference>
<keyword evidence="7" id="KW-1185">Reference proteome</keyword>
<feature type="transmembrane region" description="Helical" evidence="4">
    <location>
        <begin position="321"/>
        <end position="342"/>
    </location>
</feature>
<proteinExistence type="predicted"/>
<evidence type="ECO:0000313" key="7">
    <source>
        <dbReference type="Proteomes" id="UP000616779"/>
    </source>
</evidence>
<dbReference type="SMART" id="SM00342">
    <property type="entry name" value="HTH_ARAC"/>
    <property type="match status" value="1"/>
</dbReference>
<dbReference type="SUPFAM" id="SSF46689">
    <property type="entry name" value="Homeodomain-like"/>
    <property type="match status" value="1"/>
</dbReference>
<gene>
    <name evidence="6" type="ORF">GC098_16895</name>
</gene>
<evidence type="ECO:0000256" key="1">
    <source>
        <dbReference type="ARBA" id="ARBA00023015"/>
    </source>
</evidence>
<keyword evidence="4" id="KW-0812">Transmembrane</keyword>
<dbReference type="PROSITE" id="PS01124">
    <property type="entry name" value="HTH_ARAC_FAMILY_2"/>
    <property type="match status" value="1"/>
</dbReference>
<organism evidence="6 7">
    <name type="scientific">Paenibacillus phytorum</name>
    <dbReference type="NCBI Taxonomy" id="2654977"/>
    <lineage>
        <taxon>Bacteria</taxon>
        <taxon>Bacillati</taxon>
        <taxon>Bacillota</taxon>
        <taxon>Bacilli</taxon>
        <taxon>Bacillales</taxon>
        <taxon>Paenibacillaceae</taxon>
        <taxon>Paenibacillus</taxon>
    </lineage>
</organism>
<evidence type="ECO:0000256" key="4">
    <source>
        <dbReference type="SAM" id="Phobius"/>
    </source>
</evidence>
<dbReference type="InterPro" id="IPR018060">
    <property type="entry name" value="HTH_AraC"/>
</dbReference>
<dbReference type="InterPro" id="IPR009057">
    <property type="entry name" value="Homeodomain-like_sf"/>
</dbReference>
<evidence type="ECO:0000256" key="2">
    <source>
        <dbReference type="ARBA" id="ARBA00023125"/>
    </source>
</evidence>
<dbReference type="Pfam" id="PF12833">
    <property type="entry name" value="HTH_18"/>
    <property type="match status" value="1"/>
</dbReference>
<keyword evidence="1" id="KW-0805">Transcription regulation</keyword>
<evidence type="ECO:0000313" key="6">
    <source>
        <dbReference type="EMBL" id="NOU73075.1"/>
    </source>
</evidence>
<feature type="transmembrane region" description="Helical" evidence="4">
    <location>
        <begin position="33"/>
        <end position="55"/>
    </location>
</feature>
<dbReference type="EMBL" id="WHOA01000115">
    <property type="protein sequence ID" value="NOU73075.1"/>
    <property type="molecule type" value="Genomic_DNA"/>
</dbReference>
<sequence>MNIHPLFFGINSHKHLGEYTVLTSIWRKRRSVIITWLFSYVAILLLPIVMGIFVYRESSAALEEEIHRANDALLKQVREVIDNELESVLRLNTEVTWNTKLQELMFTNIRGQDSYQYSLYQIAMDFKMYKTFYPQITDFYVYYSPDDIGLMPGFVRSGKEVYEDVHNNPDFSYNDWQTMMTSSKKPSFVPLVYRGLNGSIHQSIAHISYLTSDLNTKPEGAVVILIDDSKLLSALQNVQLFSGGEVLVLNKENQILLSTLETNQHPVLTNRVLSDDSGFFNEKYKGQDSEFYYIASKKSDLKIVTIMPSAVVWQKAIYVRWFTYMSIVLSILGGSLLTFFFLRKNYNPIKQLIHSFAGESTVRLNEGNNEFQFIQHMISNTLNEKEEVNFRLKQQNYLLRSNFMTRLLKGRLDNQIPIEDALPAFEMHFDSDHFAVLLFYVEANDQFYSSINGNSENEKTKLLQFIIANVVEEIMNAKHIGYMTEIDDMLACIINFRDTGQASNLTELRQMASEAQQFLKNKFQIELTVSISNIHTSIVDLSIAYKESIDAMEYKLIMGRKEIISFHEIQNEAINEIPQGYYYPLQVEQQLINFLKIGEYDRAKETLDNIVDRNLKINQISLPLARCLMFDLVSTMVKAHHEIGDTQEESSGASLKEIEKLTACETMQDMHEQLTEMLKEVCSNNLAKRKSTLIQNRHQDLQTLIQNIVRFIQENYQDPDMNISMIGLRFDMKSTYLSKLFREQTGEGLLDYMNKVRIVKAKELIESQNITMNEISSLVGFSDVNALIRIFKKYEGVTPGKYKDSM</sequence>
<name>A0ABX1XWY1_9BACL</name>
<comment type="caution">
    <text evidence="6">The sequence shown here is derived from an EMBL/GenBank/DDBJ whole genome shotgun (WGS) entry which is preliminary data.</text>
</comment>
<dbReference type="Gene3D" id="1.10.10.60">
    <property type="entry name" value="Homeodomain-like"/>
    <property type="match status" value="2"/>
</dbReference>
<keyword evidence="2" id="KW-0238">DNA-binding</keyword>
<keyword evidence="4" id="KW-0472">Membrane</keyword>
<evidence type="ECO:0000259" key="5">
    <source>
        <dbReference type="PROSITE" id="PS01124"/>
    </source>
</evidence>
<dbReference type="InterPro" id="IPR018062">
    <property type="entry name" value="HTH_AraC-typ_CS"/>
</dbReference>
<protein>
    <submittedName>
        <fullName evidence="6">Helix-turn-helix domain-containing protein</fullName>
    </submittedName>
</protein>
<dbReference type="PANTHER" id="PTHR43280:SF10">
    <property type="entry name" value="REGULATORY PROTEIN POCR"/>
    <property type="match status" value="1"/>
</dbReference>
<keyword evidence="4" id="KW-1133">Transmembrane helix</keyword>
<evidence type="ECO:0000256" key="3">
    <source>
        <dbReference type="ARBA" id="ARBA00023163"/>
    </source>
</evidence>
<dbReference type="PANTHER" id="PTHR43280">
    <property type="entry name" value="ARAC-FAMILY TRANSCRIPTIONAL REGULATOR"/>
    <property type="match status" value="1"/>
</dbReference>
<accession>A0ABX1XWY1</accession>